<protein>
    <recommendedName>
        <fullName evidence="4">O-antigen ligase domain-containing protein</fullName>
    </recommendedName>
</protein>
<evidence type="ECO:0000313" key="2">
    <source>
        <dbReference type="EMBL" id="RJF66607.1"/>
    </source>
</evidence>
<sequence length="445" mass="49133">MTARGEGTPFPPAAFASAAASSSVVRLRLPFAAPFVQKMMAVYIVLLFIVSANVLDLIGYDYSSIGGSPITKIHISTYFIVLLFGVFVVSYPQKGDLARYYLARKLGTIFFLCASVFAVVNIVADGRNGFGMFFDTDLHLFLCAMLLPFVSPDNMDRLERFLHWFFFANALLAVIELGIGFNIFPLITYSPDGMTTVEPRATAFLSHPLHAATITCVYIVSLLCGAGTALRPNLRMPMIGLQCAALLAFGGRTAFLLTAVIMTGMLAWTLLRAAAGMKLSRTALIVWFTIIPVGIAAVAVLASIGAFDQMFDRFTEDGGSARTRWIMVPLLLSFNWGDMLWGAHTDYVRSQVYSYGLEWGVENPFIQMSVFQGVVVASMIMLGALLLLWEAYRRMTWKAIFPIAVFLFLCSTFGSFAGRFFTFAIFLVVISALFRRPDTPRDWVS</sequence>
<dbReference type="InterPro" id="IPR048041">
    <property type="entry name" value="VpsF-like"/>
</dbReference>
<evidence type="ECO:0000256" key="1">
    <source>
        <dbReference type="SAM" id="Phobius"/>
    </source>
</evidence>
<dbReference type="EMBL" id="QYYD01000036">
    <property type="protein sequence ID" value="RJF66607.1"/>
    <property type="molecule type" value="Genomic_DNA"/>
</dbReference>
<gene>
    <name evidence="2" type="ORF">D4Q52_23930</name>
</gene>
<proteinExistence type="predicted"/>
<dbReference type="RefSeq" id="WP_119859082.1">
    <property type="nucleotide sequence ID" value="NZ_QYYD01000036.1"/>
</dbReference>
<dbReference type="NCBIfam" id="NF038256">
    <property type="entry name" value="exopoly_VpsF"/>
    <property type="match status" value="1"/>
</dbReference>
<feature type="transmembrane region" description="Helical" evidence="1">
    <location>
        <begin position="41"/>
        <end position="60"/>
    </location>
</feature>
<feature type="transmembrane region" description="Helical" evidence="1">
    <location>
        <begin position="283"/>
        <end position="304"/>
    </location>
</feature>
<evidence type="ECO:0008006" key="4">
    <source>
        <dbReference type="Google" id="ProtNLM"/>
    </source>
</evidence>
<reference evidence="2 3" key="1">
    <citation type="submission" date="2018-09" db="EMBL/GenBank/DDBJ databases">
        <title>Draft genome sequence of Rhodopseudomonas palustris 2.1.18.</title>
        <authorList>
            <person name="Robertson S.L."/>
            <person name="Meyer T.E."/>
            <person name="Kyndt J.A."/>
        </authorList>
    </citation>
    <scope>NUCLEOTIDE SEQUENCE [LARGE SCALE GENOMIC DNA]</scope>
    <source>
        <strain evidence="2 3">2.1.18</strain>
    </source>
</reference>
<dbReference type="OrthoDB" id="7987387at2"/>
<keyword evidence="1" id="KW-0812">Transmembrane</keyword>
<keyword evidence="1" id="KW-1133">Transmembrane helix</keyword>
<accession>A0A418UY14</accession>
<organism evidence="2 3">
    <name type="scientific">Rhodopseudomonas palustris</name>
    <dbReference type="NCBI Taxonomy" id="1076"/>
    <lineage>
        <taxon>Bacteria</taxon>
        <taxon>Pseudomonadati</taxon>
        <taxon>Pseudomonadota</taxon>
        <taxon>Alphaproteobacteria</taxon>
        <taxon>Hyphomicrobiales</taxon>
        <taxon>Nitrobacteraceae</taxon>
        <taxon>Rhodopseudomonas</taxon>
    </lineage>
</organism>
<feature type="transmembrane region" description="Helical" evidence="1">
    <location>
        <begin position="401"/>
        <end position="434"/>
    </location>
</feature>
<feature type="transmembrane region" description="Helical" evidence="1">
    <location>
        <begin position="72"/>
        <end position="91"/>
    </location>
</feature>
<dbReference type="Proteomes" id="UP000285523">
    <property type="component" value="Unassembled WGS sequence"/>
</dbReference>
<keyword evidence="1" id="KW-0472">Membrane</keyword>
<feature type="transmembrane region" description="Helical" evidence="1">
    <location>
        <begin position="243"/>
        <end position="271"/>
    </location>
</feature>
<feature type="transmembrane region" description="Helical" evidence="1">
    <location>
        <begin position="209"/>
        <end position="231"/>
    </location>
</feature>
<dbReference type="AlphaFoldDB" id="A0A418UY14"/>
<feature type="transmembrane region" description="Helical" evidence="1">
    <location>
        <begin position="364"/>
        <end position="389"/>
    </location>
</feature>
<evidence type="ECO:0000313" key="3">
    <source>
        <dbReference type="Proteomes" id="UP000285523"/>
    </source>
</evidence>
<feature type="transmembrane region" description="Helical" evidence="1">
    <location>
        <begin position="103"/>
        <end position="124"/>
    </location>
</feature>
<comment type="caution">
    <text evidence="2">The sequence shown here is derived from an EMBL/GenBank/DDBJ whole genome shotgun (WGS) entry which is preliminary data.</text>
</comment>
<feature type="transmembrane region" description="Helical" evidence="1">
    <location>
        <begin position="162"/>
        <end position="189"/>
    </location>
</feature>
<name>A0A418UY14_RHOPL</name>